<keyword evidence="3" id="KW-1185">Reference proteome</keyword>
<dbReference type="RefSeq" id="WP_189586933.1">
    <property type="nucleotide sequence ID" value="NZ_BMYV01000003.1"/>
</dbReference>
<evidence type="ECO:0000256" key="1">
    <source>
        <dbReference type="SAM" id="SignalP"/>
    </source>
</evidence>
<protein>
    <submittedName>
        <fullName evidence="2">Uncharacterized protein</fullName>
    </submittedName>
</protein>
<dbReference type="AlphaFoldDB" id="A0A918KV40"/>
<reference evidence="2 3" key="1">
    <citation type="journal article" date="2014" name="Int. J. Syst. Evol. Microbiol.">
        <title>Complete genome sequence of Corynebacterium casei LMG S-19264T (=DSM 44701T), isolated from a smear-ripened cheese.</title>
        <authorList>
            <consortium name="US DOE Joint Genome Institute (JGI-PGF)"/>
            <person name="Walter F."/>
            <person name="Albersmeier A."/>
            <person name="Kalinowski J."/>
            <person name="Ruckert C."/>
        </authorList>
    </citation>
    <scope>NUCLEOTIDE SEQUENCE [LARGE SCALE GENOMIC DNA]</scope>
    <source>
        <strain evidence="2 3">KCTC 23968</strain>
    </source>
</reference>
<dbReference type="Proteomes" id="UP000600865">
    <property type="component" value="Unassembled WGS sequence"/>
</dbReference>
<evidence type="ECO:0000313" key="2">
    <source>
        <dbReference type="EMBL" id="GGX74599.1"/>
    </source>
</evidence>
<accession>A0A918KV40</accession>
<proteinExistence type="predicted"/>
<comment type="caution">
    <text evidence="2">The sequence shown here is derived from an EMBL/GenBank/DDBJ whole genome shotgun (WGS) entry which is preliminary data.</text>
</comment>
<gene>
    <name evidence="2" type="ORF">GCM10011309_25950</name>
</gene>
<evidence type="ECO:0000313" key="3">
    <source>
        <dbReference type="Proteomes" id="UP000600865"/>
    </source>
</evidence>
<feature type="chain" id="PRO_5037908982" evidence="1">
    <location>
        <begin position="25"/>
        <end position="197"/>
    </location>
</feature>
<keyword evidence="1" id="KW-0732">Signal</keyword>
<organism evidence="2 3">
    <name type="scientific">Litorimonas cladophorae</name>
    <dbReference type="NCBI Taxonomy" id="1220491"/>
    <lineage>
        <taxon>Bacteria</taxon>
        <taxon>Pseudomonadati</taxon>
        <taxon>Pseudomonadota</taxon>
        <taxon>Alphaproteobacteria</taxon>
        <taxon>Maricaulales</taxon>
        <taxon>Robiginitomaculaceae</taxon>
    </lineage>
</organism>
<sequence>MTIKSIFHLSILTTALICPAAAFAHPDKPEAGSETTVELSTLDPDGELSDKIDAKLSEHKLRIAKSSARLKRNLDKKQAAADGDVSEEIEAVADLLEDVFAKDGLFRDLTALVRDFAQDVEVDKQDGKTVLRFDGATVGQIETRKSRDSDDRLSISGLGKNLTLDRETIVKDGKSKTRIVIEMDGQDSVDITLPQID</sequence>
<dbReference type="EMBL" id="BMYV01000003">
    <property type="protein sequence ID" value="GGX74599.1"/>
    <property type="molecule type" value="Genomic_DNA"/>
</dbReference>
<name>A0A918KV40_9PROT</name>
<feature type="signal peptide" evidence="1">
    <location>
        <begin position="1"/>
        <end position="24"/>
    </location>
</feature>